<dbReference type="Proteomes" id="UP000034932">
    <property type="component" value="Unassembled WGS sequence"/>
</dbReference>
<keyword evidence="1" id="KW-0328">Glycosyltransferase</keyword>
<evidence type="ECO:0000313" key="5">
    <source>
        <dbReference type="Proteomes" id="UP000034932"/>
    </source>
</evidence>
<accession>A0A0G0PUH8</accession>
<feature type="non-terminal residue" evidence="4">
    <location>
        <position position="1"/>
    </location>
</feature>
<keyword evidence="2 4" id="KW-0808">Transferase</keyword>
<feature type="domain" description="Glycosyl transferase family 1" evidence="3">
    <location>
        <begin position="112"/>
        <end position="275"/>
    </location>
</feature>
<dbReference type="PANTHER" id="PTHR12526">
    <property type="entry name" value="GLYCOSYLTRANSFERASE"/>
    <property type="match status" value="1"/>
</dbReference>
<dbReference type="Pfam" id="PF00534">
    <property type="entry name" value="Glycos_transf_1"/>
    <property type="match status" value="1"/>
</dbReference>
<dbReference type="Gene3D" id="3.40.50.2000">
    <property type="entry name" value="Glycogen Phosphorylase B"/>
    <property type="match status" value="1"/>
</dbReference>
<name>A0A0G0PUH8_9BACT</name>
<evidence type="ECO:0000256" key="2">
    <source>
        <dbReference type="ARBA" id="ARBA00022679"/>
    </source>
</evidence>
<sequence length="295" mass="33931">RGKYDLVVVGYSDWRFPVLLARVLFRCPLIWDAFYSLYDTYVFDRKLFSPLSVKAAYYWLMDWLCCKIASRILLDTNAHINYFAETFHINKSKFIRSFVGASDDIFYPMIAQENHERFNVLFFGNFIPLQGVQFIIRAAKLLEHDTNINFNIIGSGQTYHQARVLANDLRSRNITFHERQPMHELTRSIARADVCLGIFGETGKTQRVIPNKVYEAIAMKKPMLTADTPAIRELFIDHENILLCRAADPEDLANKIRILLHDTDLCEHISAGAYKIYQANCTPAIIGTKLLGALK</sequence>
<evidence type="ECO:0000259" key="3">
    <source>
        <dbReference type="Pfam" id="PF00534"/>
    </source>
</evidence>
<dbReference type="InterPro" id="IPR001296">
    <property type="entry name" value="Glyco_trans_1"/>
</dbReference>
<organism evidence="4 5">
    <name type="scientific">Candidatus Woesebacteria bacterium GW2011_GWB1_39_10b</name>
    <dbReference type="NCBI Taxonomy" id="1618573"/>
    <lineage>
        <taxon>Bacteria</taxon>
        <taxon>Candidatus Woeseibacteriota</taxon>
    </lineage>
</organism>
<dbReference type="SUPFAM" id="SSF53756">
    <property type="entry name" value="UDP-Glycosyltransferase/glycogen phosphorylase"/>
    <property type="match status" value="1"/>
</dbReference>
<dbReference type="STRING" id="1618573.UT19_C0023G0006"/>
<proteinExistence type="predicted"/>
<dbReference type="PANTHER" id="PTHR12526:SF629">
    <property type="entry name" value="TEICHURONIC ACID BIOSYNTHESIS GLYCOSYLTRANSFERASE TUAH-RELATED"/>
    <property type="match status" value="1"/>
</dbReference>
<evidence type="ECO:0000256" key="1">
    <source>
        <dbReference type="ARBA" id="ARBA00022676"/>
    </source>
</evidence>
<dbReference type="GO" id="GO:0016757">
    <property type="term" value="F:glycosyltransferase activity"/>
    <property type="evidence" value="ECO:0007669"/>
    <property type="project" value="UniProtKB-KW"/>
</dbReference>
<dbReference type="EMBL" id="LBVW01000023">
    <property type="protein sequence ID" value="KKQ92981.1"/>
    <property type="molecule type" value="Genomic_DNA"/>
</dbReference>
<reference evidence="4 5" key="1">
    <citation type="journal article" date="2015" name="Nature">
        <title>rRNA introns, odd ribosomes, and small enigmatic genomes across a large radiation of phyla.</title>
        <authorList>
            <person name="Brown C.T."/>
            <person name="Hug L.A."/>
            <person name="Thomas B.C."/>
            <person name="Sharon I."/>
            <person name="Castelle C.J."/>
            <person name="Singh A."/>
            <person name="Wilkins M.J."/>
            <person name="Williams K.H."/>
            <person name="Banfield J.F."/>
        </authorList>
    </citation>
    <scope>NUCLEOTIDE SEQUENCE [LARGE SCALE GENOMIC DNA]</scope>
</reference>
<dbReference type="AlphaFoldDB" id="A0A0G0PUH8"/>
<gene>
    <name evidence="4" type="ORF">UT19_C0023G0006</name>
</gene>
<evidence type="ECO:0000313" key="4">
    <source>
        <dbReference type="EMBL" id="KKQ92981.1"/>
    </source>
</evidence>
<comment type="caution">
    <text evidence="4">The sequence shown here is derived from an EMBL/GenBank/DDBJ whole genome shotgun (WGS) entry which is preliminary data.</text>
</comment>
<protein>
    <submittedName>
        <fullName evidence="4">Glycosyl transferase group 1</fullName>
    </submittedName>
</protein>